<evidence type="ECO:0000256" key="1">
    <source>
        <dbReference type="SAM" id="Coils"/>
    </source>
</evidence>
<feature type="region of interest" description="Disordered" evidence="2">
    <location>
        <begin position="815"/>
        <end position="844"/>
    </location>
</feature>
<keyword evidence="4" id="KW-1185">Reference proteome</keyword>
<feature type="compositionally biased region" description="Polar residues" evidence="2">
    <location>
        <begin position="257"/>
        <end position="268"/>
    </location>
</feature>
<dbReference type="PANTHER" id="PTHR23159:SF31">
    <property type="entry name" value="CENTROSOME-ASSOCIATED PROTEIN CEP250 ISOFORM X1"/>
    <property type="match status" value="1"/>
</dbReference>
<dbReference type="Proteomes" id="UP001219934">
    <property type="component" value="Unassembled WGS sequence"/>
</dbReference>
<reference evidence="3" key="1">
    <citation type="submission" date="2022-11" db="EMBL/GenBank/DDBJ databases">
        <title>Chromosome-level genome of Pogonophryne albipinna.</title>
        <authorList>
            <person name="Jo E."/>
        </authorList>
    </citation>
    <scope>NUCLEOTIDE SEQUENCE</scope>
    <source>
        <strain evidence="3">SGF0006</strain>
        <tissue evidence="3">Muscle</tissue>
    </source>
</reference>
<sequence>METLQYSVTSLSEERDQLQEILEGLRQEKQQLRDQLEDRMEVVAQAQCEFNQPEILTSELHVEEVTNLQKEIKQLQDTLETVSEQKSLLEVDLQRNMEKVSVFVEVRVLQDEISTLKSQKAELESRASDAEITLQLQELHNQAGDQRSTEEMEKLQSRVTSLSEDRHQLQETLEGLRQEKQQLRDQLEDRMVMMATLNMSLQIVIEQKRKLEDDLQQNMTMASTTQELLKTVQEKLCEQQQMNSELDKLCHQKESSLDQQETSGQSSTEEMEKLQSRVTSLSEDRHQLQETLEGLRQEKQQLRDQLEDRMVMVSATKKKLSEQEQLNSQLREQAERIEQETQLQQRLLSDAIITMSVPREQLSSLDQSSSRVKETMTSQLQESTEQLQESFGKFQHFINACSKYNATVTVGCFKISLPKAAMKTYSCVCLLQQQTAQFLSNTMEHLKLQAQSYMKVFKELVRKDLAVFKERRALDELLGRANAQSSVTDKDFQSLWDNQLTELLDKRQLYLQKMSSILGKLWACIASDPSELSTDNSDRECFKEKLQSVFSKPINFFLLDIILNTRLVDLSELVHKRRMTLKGIVDEQDSLLGGLKLLEAQAEAQLTEERSKITCLLALNEQLQEAQVKAGHRVSSHKQATQLLQTELQDSLAQVEEREHAIQTLRSKLRESERKAPPSAVELEKLRSELFKMEVELTSASDKHKQEIQMMNTVLKDKEHSLRKLKETLRKSQQQGEESFLQGEDLHARLTNPRGLVIKSSVQLEKTKLEEEVKQLQLKITELESLVSSQQAEINKWKSRAFKLKERVQREVVQKVVDKPSSPSTPTKRGYPMDSDCSNFFSSPKKFKVTPRKVLDSPRKVLDSPRKLLDSPKVSALDSPKSRFFDVGGNSELLSRSRPKQFFDNSSLGTTPGKLH</sequence>
<evidence type="ECO:0008006" key="5">
    <source>
        <dbReference type="Google" id="ProtNLM"/>
    </source>
</evidence>
<comment type="caution">
    <text evidence="3">The sequence shown here is derived from an EMBL/GenBank/DDBJ whole genome shotgun (WGS) entry which is preliminary data.</text>
</comment>
<name>A0AAD6APU8_9TELE</name>
<dbReference type="EMBL" id="JAPTMU010000017">
    <property type="protein sequence ID" value="KAJ4928801.1"/>
    <property type="molecule type" value="Genomic_DNA"/>
</dbReference>
<feature type="coiled-coil region" evidence="1">
    <location>
        <begin position="8"/>
        <end position="193"/>
    </location>
</feature>
<gene>
    <name evidence="3" type="ORF">JOQ06_004426</name>
</gene>
<proteinExistence type="predicted"/>
<evidence type="ECO:0000313" key="4">
    <source>
        <dbReference type="Proteomes" id="UP001219934"/>
    </source>
</evidence>
<organism evidence="3 4">
    <name type="scientific">Pogonophryne albipinna</name>
    <dbReference type="NCBI Taxonomy" id="1090488"/>
    <lineage>
        <taxon>Eukaryota</taxon>
        <taxon>Metazoa</taxon>
        <taxon>Chordata</taxon>
        <taxon>Craniata</taxon>
        <taxon>Vertebrata</taxon>
        <taxon>Euteleostomi</taxon>
        <taxon>Actinopterygii</taxon>
        <taxon>Neopterygii</taxon>
        <taxon>Teleostei</taxon>
        <taxon>Neoteleostei</taxon>
        <taxon>Acanthomorphata</taxon>
        <taxon>Eupercaria</taxon>
        <taxon>Perciformes</taxon>
        <taxon>Notothenioidei</taxon>
        <taxon>Pogonophryne</taxon>
    </lineage>
</organism>
<protein>
    <recommendedName>
        <fullName evidence="5">Centromere protein E</fullName>
    </recommendedName>
</protein>
<evidence type="ECO:0000313" key="3">
    <source>
        <dbReference type="EMBL" id="KAJ4928801.1"/>
    </source>
</evidence>
<feature type="coiled-coil region" evidence="1">
    <location>
        <begin position="655"/>
        <end position="735"/>
    </location>
</feature>
<feature type="coiled-coil region" evidence="1">
    <location>
        <begin position="759"/>
        <end position="800"/>
    </location>
</feature>
<evidence type="ECO:0000256" key="2">
    <source>
        <dbReference type="SAM" id="MobiDB-lite"/>
    </source>
</evidence>
<keyword evidence="1" id="KW-0175">Coiled coil</keyword>
<dbReference type="AlphaFoldDB" id="A0AAD6APU8"/>
<accession>A0AAD6APU8</accession>
<dbReference type="PANTHER" id="PTHR23159">
    <property type="entry name" value="CENTROSOMAL PROTEIN 2"/>
    <property type="match status" value="1"/>
</dbReference>
<feature type="region of interest" description="Disordered" evidence="2">
    <location>
        <begin position="864"/>
        <end position="916"/>
    </location>
</feature>
<feature type="region of interest" description="Disordered" evidence="2">
    <location>
        <begin position="252"/>
        <end position="277"/>
    </location>
</feature>